<dbReference type="PIRSF" id="PIRSF006386">
    <property type="entry name" value="HCCAis_GSTk"/>
    <property type="match status" value="1"/>
</dbReference>
<evidence type="ECO:0000313" key="3">
    <source>
        <dbReference type="EMBL" id="WXB07161.1"/>
    </source>
</evidence>
<dbReference type="InterPro" id="IPR036249">
    <property type="entry name" value="Thioredoxin-like_sf"/>
</dbReference>
<keyword evidence="4" id="KW-1185">Reference proteome</keyword>
<evidence type="ECO:0000259" key="2">
    <source>
        <dbReference type="Pfam" id="PF01323"/>
    </source>
</evidence>
<dbReference type="RefSeq" id="WP_394836821.1">
    <property type="nucleotide sequence ID" value="NZ_CP089929.1"/>
</dbReference>
<dbReference type="InterPro" id="IPR014440">
    <property type="entry name" value="HCCAis_GSTk"/>
</dbReference>
<keyword evidence="1 3" id="KW-0413">Isomerase</keyword>
<dbReference type="InterPro" id="IPR051924">
    <property type="entry name" value="GST_Kappa/NadH"/>
</dbReference>
<gene>
    <name evidence="3" type="ORF">LVJ94_07920</name>
</gene>
<accession>A0ABZ2L899</accession>
<protein>
    <recommendedName>
        <fullName evidence="1">2-hydroxychromene-2-carboxylate isomerase</fullName>
        <ecNumber evidence="1">5.99.1.4</ecNumber>
    </recommendedName>
</protein>
<reference evidence="3" key="1">
    <citation type="submission" date="2021-12" db="EMBL/GenBank/DDBJ databases">
        <title>Discovery of the Pendulisporaceae a myxobacterial family with distinct sporulation behavior and unique specialized metabolism.</title>
        <authorList>
            <person name="Garcia R."/>
            <person name="Popoff A."/>
            <person name="Bader C.D."/>
            <person name="Loehr J."/>
            <person name="Walesch S."/>
            <person name="Walt C."/>
            <person name="Boldt J."/>
            <person name="Bunk B."/>
            <person name="Haeckl F.J.F.P.J."/>
            <person name="Gunesch A.P."/>
            <person name="Birkelbach J."/>
            <person name="Nuebel U."/>
            <person name="Pietschmann T."/>
            <person name="Bach T."/>
            <person name="Mueller R."/>
        </authorList>
    </citation>
    <scope>NUCLEOTIDE SEQUENCE</scope>
    <source>
        <strain evidence="3">MSr11367</strain>
    </source>
</reference>
<dbReference type="Pfam" id="PF01323">
    <property type="entry name" value="DSBA"/>
    <property type="match status" value="1"/>
</dbReference>
<evidence type="ECO:0000256" key="1">
    <source>
        <dbReference type="PIRNR" id="PIRNR006386"/>
    </source>
</evidence>
<dbReference type="SUPFAM" id="SSF52833">
    <property type="entry name" value="Thioredoxin-like"/>
    <property type="match status" value="1"/>
</dbReference>
<dbReference type="InterPro" id="IPR044087">
    <property type="entry name" value="NahD-like"/>
</dbReference>
<feature type="domain" description="DSBA-like thioredoxin" evidence="2">
    <location>
        <begin position="2"/>
        <end position="189"/>
    </location>
</feature>
<organism evidence="3 4">
    <name type="scientific">Pendulispora rubella</name>
    <dbReference type="NCBI Taxonomy" id="2741070"/>
    <lineage>
        <taxon>Bacteria</taxon>
        <taxon>Pseudomonadati</taxon>
        <taxon>Myxococcota</taxon>
        <taxon>Myxococcia</taxon>
        <taxon>Myxococcales</taxon>
        <taxon>Sorangiineae</taxon>
        <taxon>Pendulisporaceae</taxon>
        <taxon>Pendulispora</taxon>
    </lineage>
</organism>
<dbReference type="PANTHER" id="PTHR42943">
    <property type="entry name" value="GLUTATHIONE S-TRANSFERASE KAPPA"/>
    <property type="match status" value="1"/>
</dbReference>
<dbReference type="Gene3D" id="3.40.30.10">
    <property type="entry name" value="Glutaredoxin"/>
    <property type="match status" value="1"/>
</dbReference>
<dbReference type="GO" id="GO:0016853">
    <property type="term" value="F:isomerase activity"/>
    <property type="evidence" value="ECO:0007669"/>
    <property type="project" value="UniProtKB-KW"/>
</dbReference>
<dbReference type="CDD" id="cd03022">
    <property type="entry name" value="DsbA_HCCA_Iso"/>
    <property type="match status" value="1"/>
</dbReference>
<name>A0ABZ2L899_9BACT</name>
<evidence type="ECO:0000313" key="4">
    <source>
        <dbReference type="Proteomes" id="UP001374803"/>
    </source>
</evidence>
<sequence>MIEFCFDFVSPYAYLAWTQVLALGKRVGHEVRPKPVLFAALLNAHGTKGPAEVPAKREYILKDVLRMASRAGLTVTVPPAHPFNPLIALRVAGLPILSDEERVRVVDALFTAPWGHGEAIDTADAVAAVLGRAGIDAAPLLVQAATAEGKDRLRRDTEEVLARGAFGVPTMFVGNEMFFGFDSFRELEAYARGEDVLAAHQDVLRQWLELPAAAVRK</sequence>
<dbReference type="InterPro" id="IPR001853">
    <property type="entry name" value="DSBA-like_thioredoxin_dom"/>
</dbReference>
<dbReference type="EC" id="5.99.1.4" evidence="1"/>
<comment type="catalytic activity">
    <reaction evidence="1">
        <text>2-hydroxychromene-2-carboxylate = (3E)-4-(2-hydroxyphenyl)-2-oxobut-3-enoate</text>
        <dbReference type="Rhea" id="RHEA:27401"/>
        <dbReference type="ChEBI" id="CHEBI:59350"/>
        <dbReference type="ChEBI" id="CHEBI:59353"/>
        <dbReference type="EC" id="5.99.1.4"/>
    </reaction>
</comment>
<dbReference type="EMBL" id="CP089983">
    <property type="protein sequence ID" value="WXB07161.1"/>
    <property type="molecule type" value="Genomic_DNA"/>
</dbReference>
<dbReference type="Proteomes" id="UP001374803">
    <property type="component" value="Chromosome"/>
</dbReference>
<proteinExistence type="inferred from homology"/>
<dbReference type="PANTHER" id="PTHR42943:SF2">
    <property type="entry name" value="GLUTATHIONE S-TRANSFERASE KAPPA 1"/>
    <property type="match status" value="1"/>
</dbReference>
<comment type="similarity">
    <text evidence="1">Belongs to the GST superfamily. NadH family.</text>
</comment>